<organism evidence="1 2">
    <name type="scientific">Amycolatopsis pigmentata</name>
    <dbReference type="NCBI Taxonomy" id="450801"/>
    <lineage>
        <taxon>Bacteria</taxon>
        <taxon>Bacillati</taxon>
        <taxon>Actinomycetota</taxon>
        <taxon>Actinomycetes</taxon>
        <taxon>Pseudonocardiales</taxon>
        <taxon>Pseudonocardiaceae</taxon>
        <taxon>Amycolatopsis</taxon>
    </lineage>
</organism>
<sequence>MSEWQYRQTSLAAAGEMAAAGKIKGFDDTVNAHLAKMADAGWELVAATSTIAGSFSKISLGASYGSAPYGETKFHHYIWKRLR</sequence>
<protein>
    <recommendedName>
        <fullName evidence="3">DUF4177 domain-containing protein</fullName>
    </recommendedName>
</protein>
<dbReference type="EMBL" id="JBHUKR010000026">
    <property type="protein sequence ID" value="MFD2422313.1"/>
    <property type="molecule type" value="Genomic_DNA"/>
</dbReference>
<keyword evidence="2" id="KW-1185">Reference proteome</keyword>
<proteinExistence type="predicted"/>
<comment type="caution">
    <text evidence="1">The sequence shown here is derived from an EMBL/GenBank/DDBJ whole genome shotgun (WGS) entry which is preliminary data.</text>
</comment>
<dbReference type="Proteomes" id="UP001597417">
    <property type="component" value="Unassembled WGS sequence"/>
</dbReference>
<name>A0ABW5G4X3_9PSEU</name>
<dbReference type="RefSeq" id="WP_378271332.1">
    <property type="nucleotide sequence ID" value="NZ_JBHUKR010000026.1"/>
</dbReference>
<evidence type="ECO:0000313" key="2">
    <source>
        <dbReference type="Proteomes" id="UP001597417"/>
    </source>
</evidence>
<reference evidence="2" key="1">
    <citation type="journal article" date="2019" name="Int. J. Syst. Evol. Microbiol.">
        <title>The Global Catalogue of Microorganisms (GCM) 10K type strain sequencing project: providing services to taxonomists for standard genome sequencing and annotation.</title>
        <authorList>
            <consortium name="The Broad Institute Genomics Platform"/>
            <consortium name="The Broad Institute Genome Sequencing Center for Infectious Disease"/>
            <person name="Wu L."/>
            <person name="Ma J."/>
        </authorList>
    </citation>
    <scope>NUCLEOTIDE SEQUENCE [LARGE SCALE GENOMIC DNA]</scope>
    <source>
        <strain evidence="2">CGMCC 4.7645</strain>
    </source>
</reference>
<evidence type="ECO:0000313" key="1">
    <source>
        <dbReference type="EMBL" id="MFD2422313.1"/>
    </source>
</evidence>
<evidence type="ECO:0008006" key="3">
    <source>
        <dbReference type="Google" id="ProtNLM"/>
    </source>
</evidence>
<gene>
    <name evidence="1" type="ORF">ACFSXZ_38925</name>
</gene>
<accession>A0ABW5G4X3</accession>